<proteinExistence type="predicted"/>
<dbReference type="InterPro" id="IPR002881">
    <property type="entry name" value="DUF58"/>
</dbReference>
<dbReference type="EMBL" id="LHQV01000035">
    <property type="protein sequence ID" value="OQJ94959.1"/>
    <property type="molecule type" value="Genomic_DNA"/>
</dbReference>
<evidence type="ECO:0000313" key="4">
    <source>
        <dbReference type="Proteomes" id="UP000191946"/>
    </source>
</evidence>
<dbReference type="AlphaFoldDB" id="A0A249W1A1"/>
<dbReference type="PANTHER" id="PTHR33608:SF12">
    <property type="entry name" value="DUF58 DOMAIN-CONTAINING PROTEIN"/>
    <property type="match status" value="1"/>
</dbReference>
<dbReference type="Proteomes" id="UP000191946">
    <property type="component" value="Unassembled WGS sequence"/>
</dbReference>
<evidence type="ECO:0000313" key="3">
    <source>
        <dbReference type="EMBL" id="OQJ94959.1"/>
    </source>
</evidence>
<dbReference type="EMBL" id="CP023247">
    <property type="protein sequence ID" value="ASZ50334.1"/>
    <property type="molecule type" value="Genomic_DNA"/>
</dbReference>
<dbReference type="RefSeq" id="WP_005499740.1">
    <property type="nucleotide sequence ID" value="NZ_CP023247.2"/>
</dbReference>
<keyword evidence="4" id="KW-1185">Reference proteome</keyword>
<sequence length="308" mass="35133">MSANHPLPPHANGVTLTLEELLQYRTQSVRWLPPAQAIWSQMSGNHTSRQKGRGMDFMEVRQYQAGDDIRSIDWRVTARTGKAHTKLFAEDKEQAVILYLDLSSSLHFGSKYVLKSVQLAHFASVLIWLTLAKKDRIGAVIDDGHQCLEFRPSSLQKQGLRILNAIVDTHNAQLTQDPNHETRTMPYSQVLETLHTLTPKGSELILLSDFAHVEERELTQLRRLKQHNSVRAIQFYDPLERGETDFRGQAKASDGRRSQWFNFGSTGQRKALETHFTQHQESIKQQCHSMAIPFNTLSSGWPLIQQLS</sequence>
<name>A0A249W1A1_VIBPH</name>
<organism evidence="2">
    <name type="scientific">Vibrio parahaemolyticus</name>
    <dbReference type="NCBI Taxonomy" id="670"/>
    <lineage>
        <taxon>Bacteria</taxon>
        <taxon>Pseudomonadati</taxon>
        <taxon>Pseudomonadota</taxon>
        <taxon>Gammaproteobacteria</taxon>
        <taxon>Vibrionales</taxon>
        <taxon>Vibrionaceae</taxon>
        <taxon>Vibrio</taxon>
    </lineage>
</organism>
<evidence type="ECO:0000313" key="2">
    <source>
        <dbReference type="EMBL" id="ASZ50334.1"/>
    </source>
</evidence>
<dbReference type="Pfam" id="PF01882">
    <property type="entry name" value="DUF58"/>
    <property type="match status" value="1"/>
</dbReference>
<reference evidence="3 4" key="1">
    <citation type="submission" date="2015-08" db="EMBL/GenBank/DDBJ databases">
        <title>Draft Genome Sequences of Vibrio parahaemolyticus Strains.</title>
        <authorList>
            <person name="Gonzalez-Escalona N."/>
            <person name="DePaola A."/>
        </authorList>
    </citation>
    <scope>NUCLEOTIDE SEQUENCE [LARGE SCALE GENOMIC DNA]</scope>
    <source>
        <strain evidence="3 4">CFSAN001621</strain>
    </source>
</reference>
<reference evidence="2" key="2">
    <citation type="submission" date="2017-09" db="EMBL/GenBank/DDBJ databases">
        <authorList>
            <person name="Ehlers B."/>
            <person name="Leendertz F.H."/>
        </authorList>
    </citation>
    <scope>NUCLEOTIDE SEQUENCE</scope>
    <source>
        <strain evidence="2">MAVP-26</strain>
    </source>
</reference>
<gene>
    <name evidence="3" type="ORF">AKG60_27055</name>
    <name evidence="2" type="ORF">YA91_07065</name>
</gene>
<feature type="domain" description="DUF58" evidence="1">
    <location>
        <begin position="59"/>
        <end position="280"/>
    </location>
</feature>
<protein>
    <submittedName>
        <fullName evidence="3">Cytosolic protein</fullName>
    </submittedName>
    <submittedName>
        <fullName evidence="2">DUF58 domain-containing protein</fullName>
    </submittedName>
</protein>
<accession>A0A249W1A1</accession>
<evidence type="ECO:0000259" key="1">
    <source>
        <dbReference type="Pfam" id="PF01882"/>
    </source>
</evidence>
<dbReference type="PANTHER" id="PTHR33608">
    <property type="entry name" value="BLL2464 PROTEIN"/>
    <property type="match status" value="1"/>
</dbReference>